<comment type="caution">
    <text evidence="6">The sequence shown here is derived from an EMBL/GenBank/DDBJ whole genome shotgun (WGS) entry which is preliminary data.</text>
</comment>
<dbReference type="GO" id="GO:0003955">
    <property type="term" value="F:NAD(P)H dehydrogenase (quinone) activity"/>
    <property type="evidence" value="ECO:0007669"/>
    <property type="project" value="TreeGrafter"/>
</dbReference>
<dbReference type="Gene3D" id="3.50.50.100">
    <property type="match status" value="1"/>
</dbReference>
<evidence type="ECO:0000256" key="5">
    <source>
        <dbReference type="ARBA" id="ARBA00023002"/>
    </source>
</evidence>
<reference evidence="6 7" key="1">
    <citation type="submission" date="2009-10" db="EMBL/GenBank/DDBJ databases">
        <authorList>
            <person name="Weinstock G."/>
            <person name="Sodergren E."/>
            <person name="Clifton S."/>
            <person name="Fulton L."/>
            <person name="Fulton B."/>
            <person name="Courtney L."/>
            <person name="Fronick C."/>
            <person name="Harrison M."/>
            <person name="Strong C."/>
            <person name="Farmer C."/>
            <person name="Delahaunty K."/>
            <person name="Markovic C."/>
            <person name="Hall O."/>
            <person name="Minx P."/>
            <person name="Tomlinson C."/>
            <person name="Mitreva M."/>
            <person name="Nelson J."/>
            <person name="Hou S."/>
            <person name="Wollam A."/>
            <person name="Pepin K.H."/>
            <person name="Johnson M."/>
            <person name="Bhonagiri V."/>
            <person name="Nash W.E."/>
            <person name="Warren W."/>
            <person name="Chinwalla A."/>
            <person name="Mardis E.R."/>
            <person name="Wilson R.K."/>
        </authorList>
    </citation>
    <scope>NUCLEOTIDE SEQUENCE [LARGE SCALE GENOMIC DNA]</scope>
    <source>
        <strain evidence="6 7">F0309</strain>
    </source>
</reference>
<dbReference type="RefSeq" id="WP_003795369.1">
    <property type="nucleotide sequence ID" value="NZ_GG753639.1"/>
</dbReference>
<evidence type="ECO:0000256" key="1">
    <source>
        <dbReference type="ARBA" id="ARBA00001974"/>
    </source>
</evidence>
<keyword evidence="5" id="KW-0560">Oxidoreductase</keyword>
<keyword evidence="3" id="KW-0285">Flavoprotein</keyword>
<dbReference type="PATRIC" id="fig|649742.3.peg.638"/>
<proteinExistence type="inferred from homology"/>
<dbReference type="GO" id="GO:0019646">
    <property type="term" value="P:aerobic electron transport chain"/>
    <property type="evidence" value="ECO:0007669"/>
    <property type="project" value="TreeGrafter"/>
</dbReference>
<dbReference type="InterPro" id="IPR051169">
    <property type="entry name" value="NADH-Q_oxidoreductase"/>
</dbReference>
<organism evidence="6 7">
    <name type="scientific">Schaalia odontolytica F0309</name>
    <dbReference type="NCBI Taxonomy" id="649742"/>
    <lineage>
        <taxon>Bacteria</taxon>
        <taxon>Bacillati</taxon>
        <taxon>Actinomycetota</taxon>
        <taxon>Actinomycetes</taxon>
        <taxon>Actinomycetales</taxon>
        <taxon>Actinomycetaceae</taxon>
        <taxon>Schaalia</taxon>
    </lineage>
</organism>
<dbReference type="HOGENOM" id="CLU_1499282_0_0_11"/>
<dbReference type="SUPFAM" id="SSF51905">
    <property type="entry name" value="FAD/NAD(P)-binding domain"/>
    <property type="match status" value="1"/>
</dbReference>
<dbReference type="PANTHER" id="PTHR42913:SF3">
    <property type="entry name" value="64 KDA MITOCHONDRIAL NADH DEHYDROGENASE (EUROFUNG)"/>
    <property type="match status" value="1"/>
</dbReference>
<evidence type="ECO:0000256" key="4">
    <source>
        <dbReference type="ARBA" id="ARBA00022827"/>
    </source>
</evidence>
<evidence type="ECO:0000256" key="2">
    <source>
        <dbReference type="ARBA" id="ARBA00005272"/>
    </source>
</evidence>
<evidence type="ECO:0008006" key="8">
    <source>
        <dbReference type="Google" id="ProtNLM"/>
    </source>
</evidence>
<comment type="similarity">
    <text evidence="2">Belongs to the NADH dehydrogenase family.</text>
</comment>
<accession>D4TY83</accession>
<comment type="cofactor">
    <cofactor evidence="1">
        <name>FAD</name>
        <dbReference type="ChEBI" id="CHEBI:57692"/>
    </cofactor>
</comment>
<sequence>ALGEATGAEVDRAGRVTVNKDLTLPGHPEIFVLGDMMAFPGVPGVAQGAIQSARFAADTIAARLAGRKPKATEFSYFDKGSMATIARYKAVVKMGNTKLTGFVAWVAWCFLHLLYIVGFKSQVGTLVSWFFSFLSGARPQRTTTNQQMVGRLALEQLGAGASGKLVVGEDVVEEHEEQD</sequence>
<name>D4TY83_9ACTO</name>
<evidence type="ECO:0000313" key="6">
    <source>
        <dbReference type="EMBL" id="EFF80227.1"/>
    </source>
</evidence>
<dbReference type="EMBL" id="ACYT02000021">
    <property type="protein sequence ID" value="EFF80227.1"/>
    <property type="molecule type" value="Genomic_DNA"/>
</dbReference>
<gene>
    <name evidence="6" type="ORF">HMPREF0970_00907</name>
</gene>
<evidence type="ECO:0000313" key="7">
    <source>
        <dbReference type="Proteomes" id="UP000003150"/>
    </source>
</evidence>
<dbReference type="InterPro" id="IPR036188">
    <property type="entry name" value="FAD/NAD-bd_sf"/>
</dbReference>
<evidence type="ECO:0000256" key="3">
    <source>
        <dbReference type="ARBA" id="ARBA00022630"/>
    </source>
</evidence>
<keyword evidence="4" id="KW-0274">FAD</keyword>
<dbReference type="PANTHER" id="PTHR42913">
    <property type="entry name" value="APOPTOSIS-INDUCING FACTOR 1"/>
    <property type="match status" value="1"/>
</dbReference>
<protein>
    <recommendedName>
        <fullName evidence="8">NAD(P)/FAD-dependent oxidoreductase</fullName>
    </recommendedName>
</protein>
<dbReference type="Proteomes" id="UP000003150">
    <property type="component" value="Unassembled WGS sequence"/>
</dbReference>
<dbReference type="AlphaFoldDB" id="D4TY83"/>
<feature type="non-terminal residue" evidence="6">
    <location>
        <position position="1"/>
    </location>
</feature>